<dbReference type="Proteomes" id="UP000473470">
    <property type="component" value="Unassembled WGS sequence"/>
</dbReference>
<protein>
    <submittedName>
        <fullName evidence="1">Uncharacterized protein</fullName>
    </submittedName>
</protein>
<name>A0A6L3MK86_9BURK</name>
<organism evidence="1 2">
    <name type="scientific">Burkholderia stagnalis</name>
    <dbReference type="NCBI Taxonomy" id="1503054"/>
    <lineage>
        <taxon>Bacteria</taxon>
        <taxon>Pseudomonadati</taxon>
        <taxon>Pseudomonadota</taxon>
        <taxon>Betaproteobacteria</taxon>
        <taxon>Burkholderiales</taxon>
        <taxon>Burkholderiaceae</taxon>
        <taxon>Burkholderia</taxon>
        <taxon>Burkholderia cepacia complex</taxon>
    </lineage>
</organism>
<sequence length="64" mass="7321">MENQHSENDRGIRRLSRRPIWVVVATVLTLHPVNLPPVKLDIHLTVDSRPQAEGRSSEKGEEQK</sequence>
<dbReference type="EMBL" id="VZOK01000132">
    <property type="protein sequence ID" value="KAB0631209.1"/>
    <property type="molecule type" value="Genomic_DNA"/>
</dbReference>
<gene>
    <name evidence="1" type="ORF">F7R25_36520</name>
</gene>
<reference evidence="1 2" key="1">
    <citation type="submission" date="2019-09" db="EMBL/GenBank/DDBJ databases">
        <title>Draft genome sequences of 48 bacterial type strains from the CCUG.</title>
        <authorList>
            <person name="Tunovic T."/>
            <person name="Pineiro-Iglesias B."/>
            <person name="Unosson C."/>
            <person name="Inganas E."/>
            <person name="Ohlen M."/>
            <person name="Cardew S."/>
            <person name="Jensie-Markopoulos S."/>
            <person name="Salva-Serra F."/>
            <person name="Jaen-Luchoro D."/>
            <person name="Karlsson R."/>
            <person name="Svensson-Stadler L."/>
            <person name="Chun J."/>
            <person name="Moore E."/>
        </authorList>
    </citation>
    <scope>NUCLEOTIDE SEQUENCE [LARGE SCALE GENOMIC DNA]</scope>
    <source>
        <strain evidence="1 2">CCUG 65686</strain>
    </source>
</reference>
<evidence type="ECO:0000313" key="1">
    <source>
        <dbReference type="EMBL" id="KAB0631209.1"/>
    </source>
</evidence>
<evidence type="ECO:0000313" key="2">
    <source>
        <dbReference type="Proteomes" id="UP000473470"/>
    </source>
</evidence>
<proteinExistence type="predicted"/>
<dbReference type="RefSeq" id="WP_150999440.1">
    <property type="nucleotide sequence ID" value="NZ_CABVPM010000172.1"/>
</dbReference>
<comment type="caution">
    <text evidence="1">The sequence shown here is derived from an EMBL/GenBank/DDBJ whole genome shotgun (WGS) entry which is preliminary data.</text>
</comment>
<accession>A0A6L3MK86</accession>
<dbReference type="AlphaFoldDB" id="A0A6L3MK86"/>